<dbReference type="PRINTS" id="PR00081">
    <property type="entry name" value="GDHRDH"/>
</dbReference>
<evidence type="ECO:0000256" key="11">
    <source>
        <dbReference type="ARBA" id="ARBA00082544"/>
    </source>
</evidence>
<keyword evidence="4" id="KW-0521">NADP</keyword>
<evidence type="ECO:0000256" key="1">
    <source>
        <dbReference type="ARBA" id="ARBA00004141"/>
    </source>
</evidence>
<comment type="caution">
    <text evidence="14">The sequence shown here is derived from an EMBL/GenBank/DDBJ whole genome shotgun (WGS) entry which is preliminary data.</text>
</comment>
<gene>
    <name evidence="14" type="ORF">Ocin01_13652</name>
</gene>
<keyword evidence="15" id="KW-1185">Reference proteome</keyword>
<evidence type="ECO:0000256" key="9">
    <source>
        <dbReference type="ARBA" id="ARBA00059620"/>
    </source>
</evidence>
<evidence type="ECO:0000256" key="12">
    <source>
        <dbReference type="SAM" id="MobiDB-lite"/>
    </source>
</evidence>
<evidence type="ECO:0000256" key="5">
    <source>
        <dbReference type="ARBA" id="ARBA00022989"/>
    </source>
</evidence>
<dbReference type="OrthoDB" id="5840532at2759"/>
<dbReference type="AlphaFoldDB" id="A0A1D2MJ34"/>
<dbReference type="PANTHER" id="PTHR24322:SF736">
    <property type="entry name" value="RETINOL DEHYDROGENASE 10"/>
    <property type="match status" value="1"/>
</dbReference>
<comment type="function">
    <text evidence="9">Catalyzes the reduction of all-trans-retinal to all-trans-retinol in the presence of NADPH.</text>
</comment>
<evidence type="ECO:0000256" key="13">
    <source>
        <dbReference type="SAM" id="Phobius"/>
    </source>
</evidence>
<dbReference type="GO" id="GO:0052650">
    <property type="term" value="F:all-trans-retinol dehydrogenase (NADP+) activity"/>
    <property type="evidence" value="ECO:0007669"/>
    <property type="project" value="UniProtKB-ARBA"/>
</dbReference>
<dbReference type="GO" id="GO:0005811">
    <property type="term" value="C:lipid droplet"/>
    <property type="evidence" value="ECO:0007669"/>
    <property type="project" value="TreeGrafter"/>
</dbReference>
<reference evidence="14 15" key="1">
    <citation type="journal article" date="2016" name="Genome Biol. Evol.">
        <title>Gene Family Evolution Reflects Adaptation to Soil Environmental Stressors in the Genome of the Collembolan Orchesella cincta.</title>
        <authorList>
            <person name="Faddeeva-Vakhrusheva A."/>
            <person name="Derks M.F."/>
            <person name="Anvar S.Y."/>
            <person name="Agamennone V."/>
            <person name="Suring W."/>
            <person name="Smit S."/>
            <person name="van Straalen N.M."/>
            <person name="Roelofs D."/>
        </authorList>
    </citation>
    <scope>NUCLEOTIDE SEQUENCE [LARGE SCALE GENOMIC DNA]</scope>
    <source>
        <tissue evidence="14">Mixed pool</tissue>
    </source>
</reference>
<dbReference type="OMA" id="WYANWSE"/>
<evidence type="ECO:0000256" key="6">
    <source>
        <dbReference type="ARBA" id="ARBA00023002"/>
    </source>
</evidence>
<dbReference type="InterPro" id="IPR036291">
    <property type="entry name" value="NAD(P)-bd_dom_sf"/>
</dbReference>
<comment type="similarity">
    <text evidence="2">Belongs to the short-chain dehydrogenases/reductases (SDR) family.</text>
</comment>
<evidence type="ECO:0000313" key="14">
    <source>
        <dbReference type="EMBL" id="ODM93028.1"/>
    </source>
</evidence>
<keyword evidence="5 13" id="KW-1133">Transmembrane helix</keyword>
<keyword evidence="7" id="KW-0443">Lipid metabolism</keyword>
<keyword evidence="6" id="KW-0560">Oxidoreductase</keyword>
<keyword evidence="8 13" id="KW-0472">Membrane</keyword>
<dbReference type="InterPro" id="IPR002347">
    <property type="entry name" value="SDR_fam"/>
</dbReference>
<proteinExistence type="inferred from homology"/>
<name>A0A1D2MJ34_ORCCI</name>
<feature type="compositionally biased region" description="Basic residues" evidence="12">
    <location>
        <begin position="321"/>
        <end position="331"/>
    </location>
</feature>
<dbReference type="EMBL" id="LJIJ01001093">
    <property type="protein sequence ID" value="ODM93028.1"/>
    <property type="molecule type" value="Genomic_DNA"/>
</dbReference>
<evidence type="ECO:0000256" key="4">
    <source>
        <dbReference type="ARBA" id="ARBA00022857"/>
    </source>
</evidence>
<dbReference type="GO" id="GO:0016020">
    <property type="term" value="C:membrane"/>
    <property type="evidence" value="ECO:0007669"/>
    <property type="project" value="UniProtKB-SubCell"/>
</dbReference>
<evidence type="ECO:0000256" key="10">
    <source>
        <dbReference type="ARBA" id="ARBA00068717"/>
    </source>
</evidence>
<dbReference type="FunFam" id="3.40.50.720:FF:000131">
    <property type="entry name" value="Short-chain dehydrogenase/reductase 3"/>
    <property type="match status" value="1"/>
</dbReference>
<dbReference type="Gene3D" id="3.40.50.720">
    <property type="entry name" value="NAD(P)-binding Rossmann-like Domain"/>
    <property type="match status" value="1"/>
</dbReference>
<dbReference type="STRING" id="48709.A0A1D2MJ34"/>
<evidence type="ECO:0000256" key="2">
    <source>
        <dbReference type="ARBA" id="ARBA00006484"/>
    </source>
</evidence>
<comment type="subcellular location">
    <subcellularLocation>
        <location evidence="1">Membrane</location>
        <topology evidence="1">Multi-pass membrane protein</topology>
    </subcellularLocation>
</comment>
<dbReference type="Pfam" id="PF00106">
    <property type="entry name" value="adh_short"/>
    <property type="match status" value="1"/>
</dbReference>
<keyword evidence="3 13" id="KW-0812">Transmembrane</keyword>
<feature type="region of interest" description="Disordered" evidence="12">
    <location>
        <begin position="321"/>
        <end position="340"/>
    </location>
</feature>
<organism evidence="14 15">
    <name type="scientific">Orchesella cincta</name>
    <name type="common">Springtail</name>
    <name type="synonym">Podura cincta</name>
    <dbReference type="NCBI Taxonomy" id="48709"/>
    <lineage>
        <taxon>Eukaryota</taxon>
        <taxon>Metazoa</taxon>
        <taxon>Ecdysozoa</taxon>
        <taxon>Arthropoda</taxon>
        <taxon>Hexapoda</taxon>
        <taxon>Collembola</taxon>
        <taxon>Entomobryomorpha</taxon>
        <taxon>Entomobryoidea</taxon>
        <taxon>Orchesellidae</taxon>
        <taxon>Orchesellinae</taxon>
        <taxon>Orchesella</taxon>
    </lineage>
</organism>
<dbReference type="Proteomes" id="UP000094527">
    <property type="component" value="Unassembled WGS sequence"/>
</dbReference>
<dbReference type="SUPFAM" id="SSF51735">
    <property type="entry name" value="NAD(P)-binding Rossmann-fold domains"/>
    <property type="match status" value="1"/>
</dbReference>
<accession>A0A1D2MJ34</accession>
<feature type="transmembrane region" description="Helical" evidence="13">
    <location>
        <begin position="7"/>
        <end position="29"/>
    </location>
</feature>
<evidence type="ECO:0000256" key="8">
    <source>
        <dbReference type="ARBA" id="ARBA00023136"/>
    </source>
</evidence>
<evidence type="ECO:0000256" key="7">
    <source>
        <dbReference type="ARBA" id="ARBA00023098"/>
    </source>
</evidence>
<dbReference type="PANTHER" id="PTHR24322">
    <property type="entry name" value="PKSB"/>
    <property type="match status" value="1"/>
</dbReference>
<sequence>MAHSVGFLFLCAQLGFDLWIYSLYTIYSLLENFYRFFFPVRRKSLDKEIILITGSAIGIGRAICLQLAAKTKAKLVLWDVRKDENDELTEILRQFGTQAWSYHVDLCSRSQIESAAERVKREVGDVSVVINNAGICNPVRFLDECQNPETIERAFHVNVLSNFWILAQFLPQMVIHGHGHIATLSFLGSSSTLPFLASYNASKFAQFGLMATLQDEMQKDPWRPDIKFTTAFATFTDTALTSGQKITYRYPFILSTLDTTYVAKCVIEAIQRNKECVYIPWYMEIFVLLQRMIPTRVRRISNKLLFDLELTTRSVEFSRNHAPHSHSKKFGRFTLPPLKE</sequence>
<evidence type="ECO:0000313" key="15">
    <source>
        <dbReference type="Proteomes" id="UP000094527"/>
    </source>
</evidence>
<evidence type="ECO:0000256" key="3">
    <source>
        <dbReference type="ARBA" id="ARBA00022692"/>
    </source>
</evidence>
<protein>
    <recommendedName>
        <fullName evidence="10">Short-chain dehydrogenase/reductase 3</fullName>
    </recommendedName>
    <alternativeName>
        <fullName evidence="11">Retinal short-chain dehydrogenase/reductase 1</fullName>
    </alternativeName>
</protein>